<accession>A0A6S6ULL8</accession>
<feature type="compositionally biased region" description="Polar residues" evidence="1">
    <location>
        <begin position="28"/>
        <end position="47"/>
    </location>
</feature>
<dbReference type="InterPro" id="IPR001763">
    <property type="entry name" value="Rhodanese-like_dom"/>
</dbReference>
<evidence type="ECO:0000256" key="1">
    <source>
        <dbReference type="SAM" id="MobiDB-lite"/>
    </source>
</evidence>
<dbReference type="PROSITE" id="PS50206">
    <property type="entry name" value="RHODANESE_3"/>
    <property type="match status" value="1"/>
</dbReference>
<reference evidence="4" key="1">
    <citation type="submission" date="2020-01" db="EMBL/GenBank/DDBJ databases">
        <authorList>
            <person name="Meier V. D."/>
            <person name="Meier V D."/>
        </authorList>
    </citation>
    <scope>NUCLEOTIDE SEQUENCE</scope>
    <source>
        <strain evidence="4">HLG_WM_MAG_10</strain>
    </source>
</reference>
<dbReference type="InterPro" id="IPR036873">
    <property type="entry name" value="Rhodanese-like_dom_sf"/>
</dbReference>
<keyword evidence="2" id="KW-0732">Signal</keyword>
<feature type="signal peptide" evidence="2">
    <location>
        <begin position="1"/>
        <end position="23"/>
    </location>
</feature>
<dbReference type="EMBL" id="CACVAQ010000527">
    <property type="protein sequence ID" value="CAA6829980.1"/>
    <property type="molecule type" value="Genomic_DNA"/>
</dbReference>
<dbReference type="InterPro" id="IPR050229">
    <property type="entry name" value="GlpE_sulfurtransferase"/>
</dbReference>
<dbReference type="Pfam" id="PF00581">
    <property type="entry name" value="Rhodanese"/>
    <property type="match status" value="1"/>
</dbReference>
<feature type="region of interest" description="Disordered" evidence="1">
    <location>
        <begin position="28"/>
        <end position="54"/>
    </location>
</feature>
<evidence type="ECO:0000259" key="3">
    <source>
        <dbReference type="PROSITE" id="PS50206"/>
    </source>
</evidence>
<dbReference type="PANTHER" id="PTHR43031">
    <property type="entry name" value="FAD-DEPENDENT OXIDOREDUCTASE"/>
    <property type="match status" value="1"/>
</dbReference>
<dbReference type="CDD" id="cd00158">
    <property type="entry name" value="RHOD"/>
    <property type="match status" value="1"/>
</dbReference>
<dbReference type="SUPFAM" id="SSF52821">
    <property type="entry name" value="Rhodanese/Cell cycle control phosphatase"/>
    <property type="match status" value="1"/>
</dbReference>
<sequence length="192" mass="21609">MKPTILTFLLCIFGLNNMTNCTAQNDPFGPTASTNQQTATVSPSQLPSFEDYRKNPGDVTVKPVFVKRLVGELKATNKKQIIIIDARSAQEYEISHIQNSRRVGYEDFSTERIWMLSRESRMIVYSASKNRSTVVAQYLKLMGFSHAEVLEEGLIGWKNEKNDIYDADGITNKIHVGSKNNAKLVKNGQPIH</sequence>
<protein>
    <recommendedName>
        <fullName evidence="3">Rhodanese domain-containing protein</fullName>
    </recommendedName>
</protein>
<feature type="domain" description="Rhodanese" evidence="3">
    <location>
        <begin position="77"/>
        <end position="166"/>
    </location>
</feature>
<gene>
    <name evidence="4" type="ORF">HELGO_WM26182</name>
</gene>
<proteinExistence type="predicted"/>
<dbReference type="SMART" id="SM00450">
    <property type="entry name" value="RHOD"/>
    <property type="match status" value="1"/>
</dbReference>
<name>A0A6S6ULL8_9BACT</name>
<evidence type="ECO:0000313" key="4">
    <source>
        <dbReference type="EMBL" id="CAA6829980.1"/>
    </source>
</evidence>
<organism evidence="4">
    <name type="scientific">uncultured Aureispira sp</name>
    <dbReference type="NCBI Taxonomy" id="1331704"/>
    <lineage>
        <taxon>Bacteria</taxon>
        <taxon>Pseudomonadati</taxon>
        <taxon>Bacteroidota</taxon>
        <taxon>Saprospiria</taxon>
        <taxon>Saprospirales</taxon>
        <taxon>Saprospiraceae</taxon>
        <taxon>Aureispira</taxon>
        <taxon>environmental samples</taxon>
    </lineage>
</organism>
<evidence type="ECO:0000256" key="2">
    <source>
        <dbReference type="SAM" id="SignalP"/>
    </source>
</evidence>
<dbReference type="AlphaFoldDB" id="A0A6S6ULL8"/>
<dbReference type="Gene3D" id="3.40.250.10">
    <property type="entry name" value="Rhodanese-like domain"/>
    <property type="match status" value="1"/>
</dbReference>
<dbReference type="PANTHER" id="PTHR43031:SF1">
    <property type="entry name" value="PYRIDINE NUCLEOTIDE-DISULPHIDE OXIDOREDUCTASE"/>
    <property type="match status" value="1"/>
</dbReference>
<feature type="chain" id="PRO_5028475799" description="Rhodanese domain-containing protein" evidence="2">
    <location>
        <begin position="24"/>
        <end position="192"/>
    </location>
</feature>